<keyword evidence="5" id="KW-1185">Reference proteome</keyword>
<dbReference type="PANTHER" id="PTHR32332:SF34">
    <property type="entry name" value="2-NITROPROPANE DIOXYGENASE FAMILY, PUTATIVE-RELATED"/>
    <property type="match status" value="1"/>
</dbReference>
<dbReference type="AlphaFoldDB" id="A0A6A6GU81"/>
<keyword evidence="3" id="KW-0560">Oxidoreductase</keyword>
<reference evidence="4" key="1">
    <citation type="journal article" date="2020" name="Stud. Mycol.">
        <title>101 Dothideomycetes genomes: a test case for predicting lifestyles and emergence of pathogens.</title>
        <authorList>
            <person name="Haridas S."/>
            <person name="Albert R."/>
            <person name="Binder M."/>
            <person name="Bloem J."/>
            <person name="Labutti K."/>
            <person name="Salamov A."/>
            <person name="Andreopoulos B."/>
            <person name="Baker S."/>
            <person name="Barry K."/>
            <person name="Bills G."/>
            <person name="Bluhm B."/>
            <person name="Cannon C."/>
            <person name="Castanera R."/>
            <person name="Culley D."/>
            <person name="Daum C."/>
            <person name="Ezra D."/>
            <person name="Gonzalez J."/>
            <person name="Henrissat B."/>
            <person name="Kuo A."/>
            <person name="Liang C."/>
            <person name="Lipzen A."/>
            <person name="Lutzoni F."/>
            <person name="Magnuson J."/>
            <person name="Mondo S."/>
            <person name="Nolan M."/>
            <person name="Ohm R."/>
            <person name="Pangilinan J."/>
            <person name="Park H.-J."/>
            <person name="Ramirez L."/>
            <person name="Alfaro M."/>
            <person name="Sun H."/>
            <person name="Tritt A."/>
            <person name="Yoshinaga Y."/>
            <person name="Zwiers L.-H."/>
            <person name="Turgeon B."/>
            <person name="Goodwin S."/>
            <person name="Spatafora J."/>
            <person name="Crous P."/>
            <person name="Grigoriev I."/>
        </authorList>
    </citation>
    <scope>NUCLEOTIDE SEQUENCE</scope>
    <source>
        <strain evidence="4">Tuck. ex Michener</strain>
    </source>
</reference>
<organism evidence="4 5">
    <name type="scientific">Viridothelium virens</name>
    <name type="common">Speckled blister lichen</name>
    <name type="synonym">Trypethelium virens</name>
    <dbReference type="NCBI Taxonomy" id="1048519"/>
    <lineage>
        <taxon>Eukaryota</taxon>
        <taxon>Fungi</taxon>
        <taxon>Dikarya</taxon>
        <taxon>Ascomycota</taxon>
        <taxon>Pezizomycotina</taxon>
        <taxon>Dothideomycetes</taxon>
        <taxon>Dothideomycetes incertae sedis</taxon>
        <taxon>Trypetheliales</taxon>
        <taxon>Trypetheliaceae</taxon>
        <taxon>Viridothelium</taxon>
    </lineage>
</organism>
<sequence length="352" mass="37045">MAPKSLLKSWFPTTASPLICNAPMFGTATSDMATAVTKAGGLGIIGGGFDLAPNSAQLTALDADLAKAASALSIEPGRTLPVVVGFITFHSSFEHVLETVPPLLEKYRVAGVWLAFPQPGAHADVIKELKRKGEAWGLKVFVQVGTVEAAEEAATHGVDVIVVQGIDAGGHQWAQGASIVSLVPEVRDMLEQNFNGHNIALIAAGGIMDGRGLAAATALGAEGIVMGTKFISTTESPSPDVIKDRLISTSDGGVATIKSTIHDDLQGTGFWPPLYDGRAIIGEPYNEFKAGSSMDSLVERHKTAHASGNHSRRIIWCGTGVGLIKDVPSCQEVVRTTLRQYSEVIERVSNVQ</sequence>
<evidence type="ECO:0000256" key="1">
    <source>
        <dbReference type="ARBA" id="ARBA00022630"/>
    </source>
</evidence>
<dbReference type="EMBL" id="ML991866">
    <property type="protein sequence ID" value="KAF2229344.1"/>
    <property type="molecule type" value="Genomic_DNA"/>
</dbReference>
<dbReference type="SUPFAM" id="SSF51412">
    <property type="entry name" value="Inosine monophosphate dehydrogenase (IMPDH)"/>
    <property type="match status" value="1"/>
</dbReference>
<gene>
    <name evidence="4" type="ORF">EV356DRAFT_527593</name>
</gene>
<accession>A0A6A6GU81</accession>
<evidence type="ECO:0000313" key="4">
    <source>
        <dbReference type="EMBL" id="KAF2229344.1"/>
    </source>
</evidence>
<dbReference type="InterPro" id="IPR013785">
    <property type="entry name" value="Aldolase_TIM"/>
</dbReference>
<dbReference type="CDD" id="cd04730">
    <property type="entry name" value="NPD_like"/>
    <property type="match status" value="1"/>
</dbReference>
<name>A0A6A6GU81_VIRVR</name>
<keyword evidence="1" id="KW-0285">Flavoprotein</keyword>
<dbReference type="GO" id="GO:0018580">
    <property type="term" value="F:nitronate monooxygenase activity"/>
    <property type="evidence" value="ECO:0007669"/>
    <property type="project" value="InterPro"/>
</dbReference>
<dbReference type="Proteomes" id="UP000800092">
    <property type="component" value="Unassembled WGS sequence"/>
</dbReference>
<evidence type="ECO:0000256" key="2">
    <source>
        <dbReference type="ARBA" id="ARBA00022643"/>
    </source>
</evidence>
<evidence type="ECO:0000313" key="5">
    <source>
        <dbReference type="Proteomes" id="UP000800092"/>
    </source>
</evidence>
<evidence type="ECO:0000256" key="3">
    <source>
        <dbReference type="ARBA" id="ARBA00023002"/>
    </source>
</evidence>
<dbReference type="InterPro" id="IPR004136">
    <property type="entry name" value="NMO"/>
</dbReference>
<protein>
    <submittedName>
        <fullName evidence="4">Inosine monophosphate dehydrogenase</fullName>
    </submittedName>
</protein>
<dbReference type="Pfam" id="PF03060">
    <property type="entry name" value="NMO"/>
    <property type="match status" value="1"/>
</dbReference>
<dbReference type="OrthoDB" id="2349068at2759"/>
<keyword evidence="2" id="KW-0288">FMN</keyword>
<proteinExistence type="predicted"/>
<dbReference type="PANTHER" id="PTHR32332">
    <property type="entry name" value="2-NITROPROPANE DIOXYGENASE"/>
    <property type="match status" value="1"/>
</dbReference>
<dbReference type="Gene3D" id="3.20.20.70">
    <property type="entry name" value="Aldolase class I"/>
    <property type="match status" value="1"/>
</dbReference>